<keyword evidence="2" id="KW-0413">Isomerase</keyword>
<evidence type="ECO:0000313" key="2">
    <source>
        <dbReference type="EMBL" id="NYI93297.1"/>
    </source>
</evidence>
<dbReference type="Gene3D" id="3.40.30.10">
    <property type="entry name" value="Glutaredoxin"/>
    <property type="match status" value="1"/>
</dbReference>
<protein>
    <submittedName>
        <fullName evidence="2">Putative DsbA family dithiol-disulfide isomerase</fullName>
    </submittedName>
</protein>
<organism evidence="2 3">
    <name type="scientific">Amycolatopsis endophytica</name>
    <dbReference type="NCBI Taxonomy" id="860233"/>
    <lineage>
        <taxon>Bacteria</taxon>
        <taxon>Bacillati</taxon>
        <taxon>Actinomycetota</taxon>
        <taxon>Actinomycetes</taxon>
        <taxon>Pseudonocardiales</taxon>
        <taxon>Pseudonocardiaceae</taxon>
        <taxon>Amycolatopsis</taxon>
    </lineage>
</organism>
<accession>A0A853BFE6</accession>
<feature type="domain" description="DSBA-like thioredoxin" evidence="1">
    <location>
        <begin position="9"/>
        <end position="184"/>
    </location>
</feature>
<dbReference type="Proteomes" id="UP000549616">
    <property type="component" value="Unassembled WGS sequence"/>
</dbReference>
<dbReference type="GO" id="GO:0016491">
    <property type="term" value="F:oxidoreductase activity"/>
    <property type="evidence" value="ECO:0007669"/>
    <property type="project" value="InterPro"/>
</dbReference>
<sequence length="229" mass="25559">MSIQPRKGTIVVYTDVACAWSTVAIARLLRARDELRADVRLDHRLFLLEDVNRFPIPKRFLDSEIPVVGALEPNLGWALWQHDPADWPVTTLPANEAVHAAKEQSPQAAEELDLALRMALFRDSRCIALHHEILDVASECEHVDATALGEALDDGRARAAMMHDYRANRDLVQGSPHLFFADGSDVHNPGIELHWVGEQGAGFPVVDRDDPDVFAELVKRAAADHEEER</sequence>
<comment type="caution">
    <text evidence="2">The sequence shown here is derived from an EMBL/GenBank/DDBJ whole genome shotgun (WGS) entry which is preliminary data.</text>
</comment>
<evidence type="ECO:0000313" key="3">
    <source>
        <dbReference type="Proteomes" id="UP000549616"/>
    </source>
</evidence>
<dbReference type="SUPFAM" id="SSF52833">
    <property type="entry name" value="Thioredoxin-like"/>
    <property type="match status" value="1"/>
</dbReference>
<dbReference type="AlphaFoldDB" id="A0A853BFE6"/>
<reference evidence="2 3" key="1">
    <citation type="submission" date="2020-07" db="EMBL/GenBank/DDBJ databases">
        <title>Sequencing the genomes of 1000 actinobacteria strains.</title>
        <authorList>
            <person name="Klenk H.-P."/>
        </authorList>
    </citation>
    <scope>NUCLEOTIDE SEQUENCE [LARGE SCALE GENOMIC DNA]</scope>
    <source>
        <strain evidence="2 3">DSM 104006</strain>
    </source>
</reference>
<keyword evidence="3" id="KW-1185">Reference proteome</keyword>
<name>A0A853BFE6_9PSEU</name>
<evidence type="ECO:0000259" key="1">
    <source>
        <dbReference type="Pfam" id="PF01323"/>
    </source>
</evidence>
<dbReference type="InterPro" id="IPR036249">
    <property type="entry name" value="Thioredoxin-like_sf"/>
</dbReference>
<dbReference type="EMBL" id="JACCFK010000002">
    <property type="protein sequence ID" value="NYI93297.1"/>
    <property type="molecule type" value="Genomic_DNA"/>
</dbReference>
<proteinExistence type="predicted"/>
<dbReference type="GO" id="GO:0016853">
    <property type="term" value="F:isomerase activity"/>
    <property type="evidence" value="ECO:0007669"/>
    <property type="project" value="UniProtKB-KW"/>
</dbReference>
<dbReference type="RefSeq" id="WP_179777490.1">
    <property type="nucleotide sequence ID" value="NZ_JACCFK010000002.1"/>
</dbReference>
<dbReference type="Pfam" id="PF01323">
    <property type="entry name" value="DSBA"/>
    <property type="match status" value="1"/>
</dbReference>
<dbReference type="InterPro" id="IPR001853">
    <property type="entry name" value="DSBA-like_thioredoxin_dom"/>
</dbReference>
<gene>
    <name evidence="2" type="ORF">HNR02_006672</name>
</gene>